<gene>
    <name evidence="2" type="ORF">GPM918_LOCUS20794</name>
    <name evidence="3" type="ORF">OVA965_LOCUS23031</name>
    <name evidence="4" type="ORF">SRO942_LOCUS20791</name>
    <name evidence="5" type="ORF">TMI583_LOCUS23749</name>
</gene>
<reference evidence="2" key="1">
    <citation type="submission" date="2021-02" db="EMBL/GenBank/DDBJ databases">
        <authorList>
            <person name="Nowell W R."/>
        </authorList>
    </citation>
    <scope>NUCLEOTIDE SEQUENCE</scope>
</reference>
<comment type="caution">
    <text evidence="2">The sequence shown here is derived from an EMBL/GenBank/DDBJ whole genome shotgun (WGS) entry which is preliminary data.</text>
</comment>
<evidence type="ECO:0000313" key="4">
    <source>
        <dbReference type="EMBL" id="CAF3906806.1"/>
    </source>
</evidence>
<evidence type="ECO:0000313" key="3">
    <source>
        <dbReference type="EMBL" id="CAF1180403.1"/>
    </source>
</evidence>
<dbReference type="Proteomes" id="UP000677228">
    <property type="component" value="Unassembled WGS sequence"/>
</dbReference>
<feature type="region of interest" description="Disordered" evidence="1">
    <location>
        <begin position="202"/>
        <end position="221"/>
    </location>
</feature>
<dbReference type="EMBL" id="CAJOBA010034766">
    <property type="protein sequence ID" value="CAF3991699.1"/>
    <property type="molecule type" value="Genomic_DNA"/>
</dbReference>
<dbReference type="Proteomes" id="UP000681722">
    <property type="component" value="Unassembled WGS sequence"/>
</dbReference>
<dbReference type="EMBL" id="CAJNOK010013238">
    <property type="protein sequence ID" value="CAF1180403.1"/>
    <property type="molecule type" value="Genomic_DNA"/>
</dbReference>
<protein>
    <submittedName>
        <fullName evidence="2">Uncharacterized protein</fullName>
    </submittedName>
</protein>
<dbReference type="AlphaFoldDB" id="A0A814S4N9"/>
<dbReference type="OrthoDB" id="10013026at2759"/>
<keyword evidence="6" id="KW-1185">Reference proteome</keyword>
<feature type="compositionally biased region" description="Polar residues" evidence="1">
    <location>
        <begin position="52"/>
        <end position="68"/>
    </location>
</feature>
<dbReference type="EMBL" id="CAJNOQ010006657">
    <property type="protein sequence ID" value="CAF1143182.1"/>
    <property type="molecule type" value="Genomic_DNA"/>
</dbReference>
<feature type="compositionally biased region" description="Low complexity" evidence="1">
    <location>
        <begin position="178"/>
        <end position="189"/>
    </location>
</feature>
<feature type="compositionally biased region" description="Low complexity" evidence="1">
    <location>
        <begin position="288"/>
        <end position="298"/>
    </location>
</feature>
<feature type="compositionally biased region" description="Polar residues" evidence="1">
    <location>
        <begin position="146"/>
        <end position="177"/>
    </location>
</feature>
<feature type="region of interest" description="Disordered" evidence="1">
    <location>
        <begin position="1"/>
        <end position="133"/>
    </location>
</feature>
<dbReference type="Proteomes" id="UP000663829">
    <property type="component" value="Unassembled WGS sequence"/>
</dbReference>
<evidence type="ECO:0000313" key="6">
    <source>
        <dbReference type="Proteomes" id="UP000663829"/>
    </source>
</evidence>
<feature type="compositionally biased region" description="Basic and acidic residues" evidence="1">
    <location>
        <begin position="27"/>
        <end position="39"/>
    </location>
</feature>
<accession>A0A814S4N9</accession>
<feature type="region of interest" description="Disordered" evidence="1">
    <location>
        <begin position="146"/>
        <end position="197"/>
    </location>
</feature>
<feature type="compositionally biased region" description="Polar residues" evidence="1">
    <location>
        <begin position="1"/>
        <end position="26"/>
    </location>
</feature>
<sequence length="554" mass="62417">MSMSVPTYRSHSTTFTRQNITAVPTSDKNRINMTNDKRNTSFLVPVPPSPRLINSSSTAQDGHQQFRYSQIPPTTSLPSISSTSSTGITSKPRSMTSPKARLQSIDDADSEEKTNPKLYMFSNRPRVLNLQQQQQSKYLSCRIRSRVSSAPDENSLQQPSPPSSAVAQKPSSANGTIQPQQQTRPTRGGSATTSNHSYRKLSTNKTDENHFHPGNNEQLNTTHRYRLVKVDKKHQQTDLAQQTRSKVPDAVQKRRMLVLFRTKPTQNVSTNEHRSLSQQYKKDYLSATSRSSMNNSSNILKQSTHSPDLRPHLEQRKISVVQQPLVIANTISTWQQSSSSSSSSSSVPSQLPVQNQLIDQEQGIDTLNKNGVFEFGSKAEFMDSDGMKAMLIDINKLDGDDFTDSLLKTTPKTDNQIYSPTRQQTKRLDPTKYEYIVDNSLDNTTTTLKVSPRPTIHFSSQYRHEMRLSSNTKAPQLLSSIVTDSGSQSDNLGRTLTLRLNTTTMKKQNSLDDVDPLEDENEDDEDEQIALCYDEILNCYYDPETKIYYELQST</sequence>
<name>A0A814S4N9_9BILA</name>
<dbReference type="EMBL" id="CAJOBC010006657">
    <property type="protein sequence ID" value="CAF3906806.1"/>
    <property type="molecule type" value="Genomic_DNA"/>
</dbReference>
<evidence type="ECO:0000313" key="2">
    <source>
        <dbReference type="EMBL" id="CAF1143182.1"/>
    </source>
</evidence>
<dbReference type="Proteomes" id="UP000682733">
    <property type="component" value="Unassembled WGS sequence"/>
</dbReference>
<feature type="region of interest" description="Disordered" evidence="1">
    <location>
        <begin position="288"/>
        <end position="307"/>
    </location>
</feature>
<organism evidence="2 6">
    <name type="scientific">Didymodactylos carnosus</name>
    <dbReference type="NCBI Taxonomy" id="1234261"/>
    <lineage>
        <taxon>Eukaryota</taxon>
        <taxon>Metazoa</taxon>
        <taxon>Spiralia</taxon>
        <taxon>Gnathifera</taxon>
        <taxon>Rotifera</taxon>
        <taxon>Eurotatoria</taxon>
        <taxon>Bdelloidea</taxon>
        <taxon>Philodinida</taxon>
        <taxon>Philodinidae</taxon>
        <taxon>Didymodactylos</taxon>
    </lineage>
</organism>
<proteinExistence type="predicted"/>
<evidence type="ECO:0000313" key="5">
    <source>
        <dbReference type="EMBL" id="CAF3991699.1"/>
    </source>
</evidence>
<evidence type="ECO:0000256" key="1">
    <source>
        <dbReference type="SAM" id="MobiDB-lite"/>
    </source>
</evidence>
<feature type="compositionally biased region" description="Low complexity" evidence="1">
    <location>
        <begin position="69"/>
        <end position="90"/>
    </location>
</feature>